<dbReference type="AlphaFoldDB" id="A0A2T0W1P7"/>
<keyword evidence="2" id="KW-1185">Reference proteome</keyword>
<dbReference type="RefSeq" id="WP_106355791.1">
    <property type="nucleotide sequence ID" value="NZ_PVTP01000003.1"/>
</dbReference>
<name>A0A2T0W1P7_9RHOB</name>
<evidence type="ECO:0000313" key="2">
    <source>
        <dbReference type="Proteomes" id="UP000238007"/>
    </source>
</evidence>
<dbReference type="OrthoDB" id="7210707at2"/>
<evidence type="ECO:0000313" key="1">
    <source>
        <dbReference type="EMBL" id="PRY78899.1"/>
    </source>
</evidence>
<organism evidence="1 2">
    <name type="scientific">Yoonia maritima</name>
    <dbReference type="NCBI Taxonomy" id="1435347"/>
    <lineage>
        <taxon>Bacteria</taxon>
        <taxon>Pseudomonadati</taxon>
        <taxon>Pseudomonadota</taxon>
        <taxon>Alphaproteobacteria</taxon>
        <taxon>Rhodobacterales</taxon>
        <taxon>Paracoccaceae</taxon>
        <taxon>Yoonia</taxon>
    </lineage>
</organism>
<evidence type="ECO:0008006" key="3">
    <source>
        <dbReference type="Google" id="ProtNLM"/>
    </source>
</evidence>
<reference evidence="1 2" key="1">
    <citation type="submission" date="2018-03" db="EMBL/GenBank/DDBJ databases">
        <title>Genomic Encyclopedia of Archaeal and Bacterial Type Strains, Phase II (KMG-II): from individual species to whole genera.</title>
        <authorList>
            <person name="Goeker M."/>
        </authorList>
    </citation>
    <scope>NUCLEOTIDE SEQUENCE [LARGE SCALE GENOMIC DNA]</scope>
    <source>
        <strain evidence="1 2">DSM 101533</strain>
    </source>
</reference>
<dbReference type="InterPro" id="IPR029787">
    <property type="entry name" value="Nucleotide_cyclase"/>
</dbReference>
<comment type="caution">
    <text evidence="1">The sequence shown here is derived from an EMBL/GenBank/DDBJ whole genome shotgun (WGS) entry which is preliminary data.</text>
</comment>
<proteinExistence type="predicted"/>
<dbReference type="Gene3D" id="3.30.70.1230">
    <property type="entry name" value="Nucleotide cyclase"/>
    <property type="match status" value="1"/>
</dbReference>
<dbReference type="EMBL" id="PVTP01000003">
    <property type="protein sequence ID" value="PRY78899.1"/>
    <property type="molecule type" value="Genomic_DNA"/>
</dbReference>
<dbReference type="Proteomes" id="UP000238007">
    <property type="component" value="Unassembled WGS sequence"/>
</dbReference>
<dbReference type="SUPFAM" id="SSF55073">
    <property type="entry name" value="Nucleotide cyclase"/>
    <property type="match status" value="1"/>
</dbReference>
<accession>A0A2T0W1P7</accession>
<gene>
    <name evidence="1" type="ORF">CLV80_103228</name>
</gene>
<sequence length="212" mass="22670">MKQKRHTIAVLTGDIVGSTALGAAQLEHALSALEHCANAQADWMGTSLHFTRHRGDGWQVALAKPHYALRSALAFRAALRSHNPGFDSYIAIATGDAPSTLPTDLNHESSEAFIRSGQALDDLKATKNAQRMLHQDQAATGAATILADHISQGWTQAQAAAILHSITPLEDISYTHIAQTLGKSRQAVTKSLDGAGFGAIELALETLERDFD</sequence>
<protein>
    <recommendedName>
        <fullName evidence="3">SatD family protein</fullName>
    </recommendedName>
</protein>